<keyword evidence="5" id="KW-0472">Membrane</keyword>
<dbReference type="PRINTS" id="PR00723">
    <property type="entry name" value="SUBTILISIN"/>
</dbReference>
<keyword evidence="6" id="KW-0732">Signal</keyword>
<dbReference type="RefSeq" id="XP_005822115.1">
    <property type="nucleotide sequence ID" value="XM_005822058.1"/>
</dbReference>
<gene>
    <name evidence="8" type="ORF">GUITHDRAFT_146719</name>
</gene>
<keyword evidence="5" id="KW-0812">Transmembrane</keyword>
<dbReference type="EMBL" id="JH993096">
    <property type="protein sequence ID" value="EKX35135.1"/>
    <property type="molecule type" value="Genomic_DNA"/>
</dbReference>
<dbReference type="GO" id="GO:0006508">
    <property type="term" value="P:proteolysis"/>
    <property type="evidence" value="ECO:0007669"/>
    <property type="project" value="UniProtKB-KW"/>
</dbReference>
<dbReference type="InterPro" id="IPR022398">
    <property type="entry name" value="Peptidase_S8_His-AS"/>
</dbReference>
<evidence type="ECO:0000256" key="3">
    <source>
        <dbReference type="ARBA" id="ARBA00022801"/>
    </source>
</evidence>
<dbReference type="Pfam" id="PF00082">
    <property type="entry name" value="Peptidase_S8"/>
    <property type="match status" value="1"/>
</dbReference>
<keyword evidence="5" id="KW-1133">Transmembrane helix</keyword>
<dbReference type="PROSITE" id="PS00137">
    <property type="entry name" value="SUBTILASE_HIS"/>
    <property type="match status" value="1"/>
</dbReference>
<organism evidence="8">
    <name type="scientific">Guillardia theta (strain CCMP2712)</name>
    <name type="common">Cryptophyte</name>
    <dbReference type="NCBI Taxonomy" id="905079"/>
    <lineage>
        <taxon>Eukaryota</taxon>
        <taxon>Cryptophyceae</taxon>
        <taxon>Pyrenomonadales</taxon>
        <taxon>Geminigeraceae</taxon>
        <taxon>Guillardia</taxon>
    </lineage>
</organism>
<proteinExistence type="inferred from homology"/>
<dbReference type="HOGENOM" id="CLU_245155_0_0_1"/>
<dbReference type="GO" id="GO:0004252">
    <property type="term" value="F:serine-type endopeptidase activity"/>
    <property type="evidence" value="ECO:0007669"/>
    <property type="project" value="InterPro"/>
</dbReference>
<dbReference type="EnsemblProtists" id="EKX35135">
    <property type="protein sequence ID" value="EKX35135"/>
    <property type="gene ID" value="GUITHDRAFT_146719"/>
</dbReference>
<keyword evidence="2" id="KW-0645">Protease</keyword>
<dbReference type="Gene3D" id="2.60.120.380">
    <property type="match status" value="1"/>
</dbReference>
<evidence type="ECO:0000256" key="6">
    <source>
        <dbReference type="SAM" id="SignalP"/>
    </source>
</evidence>
<keyword evidence="4" id="KW-0720">Serine protease</keyword>
<dbReference type="SUPFAM" id="SSF52743">
    <property type="entry name" value="Subtilisin-like"/>
    <property type="match status" value="1"/>
</dbReference>
<dbReference type="InterPro" id="IPR034058">
    <property type="entry name" value="TagA/B/C/D_pept_dom"/>
</dbReference>
<dbReference type="InterPro" id="IPR015500">
    <property type="entry name" value="Peptidase_S8_subtilisin-rel"/>
</dbReference>
<name>L1IH28_GUITC</name>
<accession>L1IH28</accession>
<evidence type="ECO:0000256" key="1">
    <source>
        <dbReference type="ARBA" id="ARBA00011073"/>
    </source>
</evidence>
<evidence type="ECO:0000256" key="5">
    <source>
        <dbReference type="SAM" id="Phobius"/>
    </source>
</evidence>
<keyword evidence="10" id="KW-1185">Reference proteome</keyword>
<dbReference type="OrthoDB" id="10256524at2759"/>
<feature type="signal peptide" evidence="6">
    <location>
        <begin position="1"/>
        <end position="26"/>
    </location>
</feature>
<dbReference type="PANTHER" id="PTHR43399:SF4">
    <property type="entry name" value="CELL WALL-ASSOCIATED PROTEASE"/>
    <property type="match status" value="1"/>
</dbReference>
<dbReference type="InterPro" id="IPR036852">
    <property type="entry name" value="Peptidase_S8/S53_dom_sf"/>
</dbReference>
<feature type="domain" description="Peptidase S8/S53" evidence="7">
    <location>
        <begin position="574"/>
        <end position="1243"/>
    </location>
</feature>
<evidence type="ECO:0000259" key="7">
    <source>
        <dbReference type="Pfam" id="PF00082"/>
    </source>
</evidence>
<reference evidence="9" key="3">
    <citation type="submission" date="2015-06" db="UniProtKB">
        <authorList>
            <consortium name="EnsemblProtists"/>
        </authorList>
    </citation>
    <scope>IDENTIFICATION</scope>
</reference>
<evidence type="ECO:0000256" key="4">
    <source>
        <dbReference type="ARBA" id="ARBA00022825"/>
    </source>
</evidence>
<dbReference type="GeneID" id="17291900"/>
<dbReference type="InterPro" id="IPR051048">
    <property type="entry name" value="Peptidase_S8/S53_subtilisin"/>
</dbReference>
<evidence type="ECO:0000313" key="10">
    <source>
        <dbReference type="Proteomes" id="UP000011087"/>
    </source>
</evidence>
<feature type="transmembrane region" description="Helical" evidence="5">
    <location>
        <begin position="1558"/>
        <end position="1579"/>
    </location>
</feature>
<evidence type="ECO:0000256" key="2">
    <source>
        <dbReference type="ARBA" id="ARBA00022670"/>
    </source>
</evidence>
<dbReference type="InterPro" id="IPR000209">
    <property type="entry name" value="Peptidase_S8/S53_dom"/>
</dbReference>
<feature type="chain" id="PRO_5008770035" description="Peptidase S8/S53 domain-containing protein" evidence="6">
    <location>
        <begin position="27"/>
        <end position="1580"/>
    </location>
</feature>
<reference evidence="10" key="2">
    <citation type="submission" date="2012-11" db="EMBL/GenBank/DDBJ databases">
        <authorList>
            <person name="Kuo A."/>
            <person name="Curtis B.A."/>
            <person name="Tanifuji G."/>
            <person name="Burki F."/>
            <person name="Gruber A."/>
            <person name="Irimia M."/>
            <person name="Maruyama S."/>
            <person name="Arias M.C."/>
            <person name="Ball S.G."/>
            <person name="Gile G.H."/>
            <person name="Hirakawa Y."/>
            <person name="Hopkins J.F."/>
            <person name="Rensing S.A."/>
            <person name="Schmutz J."/>
            <person name="Symeonidi A."/>
            <person name="Elias M."/>
            <person name="Eveleigh R.J."/>
            <person name="Herman E.K."/>
            <person name="Klute M.J."/>
            <person name="Nakayama T."/>
            <person name="Obornik M."/>
            <person name="Reyes-Prieto A."/>
            <person name="Armbrust E.V."/>
            <person name="Aves S.J."/>
            <person name="Beiko R.G."/>
            <person name="Coutinho P."/>
            <person name="Dacks J.B."/>
            <person name="Durnford D.G."/>
            <person name="Fast N.M."/>
            <person name="Green B.R."/>
            <person name="Grisdale C."/>
            <person name="Hempe F."/>
            <person name="Henrissat B."/>
            <person name="Hoppner M.P."/>
            <person name="Ishida K.-I."/>
            <person name="Kim E."/>
            <person name="Koreny L."/>
            <person name="Kroth P.G."/>
            <person name="Liu Y."/>
            <person name="Malik S.-B."/>
            <person name="Maier U.G."/>
            <person name="McRose D."/>
            <person name="Mock T."/>
            <person name="Neilson J.A."/>
            <person name="Onodera N.T."/>
            <person name="Poole A.M."/>
            <person name="Pritham E.J."/>
            <person name="Richards T.A."/>
            <person name="Rocap G."/>
            <person name="Roy S.W."/>
            <person name="Sarai C."/>
            <person name="Schaack S."/>
            <person name="Shirato S."/>
            <person name="Slamovits C.H."/>
            <person name="Spencer D.F."/>
            <person name="Suzuki S."/>
            <person name="Worden A.Z."/>
            <person name="Zauner S."/>
            <person name="Barry K."/>
            <person name="Bell C."/>
            <person name="Bharti A.K."/>
            <person name="Crow J.A."/>
            <person name="Grimwood J."/>
            <person name="Kramer R."/>
            <person name="Lindquist E."/>
            <person name="Lucas S."/>
            <person name="Salamov A."/>
            <person name="McFadden G.I."/>
            <person name="Lane C.E."/>
            <person name="Keeling P.J."/>
            <person name="Gray M.W."/>
            <person name="Grigoriev I.V."/>
            <person name="Archibald J.M."/>
        </authorList>
    </citation>
    <scope>NUCLEOTIDE SEQUENCE</scope>
    <source>
        <strain evidence="10">CCMP2712</strain>
    </source>
</reference>
<dbReference type="KEGG" id="gtt:GUITHDRAFT_146719"/>
<dbReference type="PANTHER" id="PTHR43399">
    <property type="entry name" value="SUBTILISIN-RELATED"/>
    <property type="match status" value="1"/>
</dbReference>
<dbReference type="Gene3D" id="3.40.50.200">
    <property type="entry name" value="Peptidase S8/S53 domain"/>
    <property type="match status" value="2"/>
</dbReference>
<evidence type="ECO:0000313" key="9">
    <source>
        <dbReference type="EnsemblProtists" id="EKX35135"/>
    </source>
</evidence>
<dbReference type="Proteomes" id="UP000011087">
    <property type="component" value="Unassembled WGS sequence"/>
</dbReference>
<sequence>MRTAGHRHLAMALILASAVLAVYVHGSQDTEELDGLADGDSLRKRAVTGGIWETLSYLASFFSVGAQELRQYYVAFEHEEAMLQAVHGLDVRLGPRLDHQTHMVIASERTARRLLASSLQRLKVSVRQLADGRTDYHIIDSLVVVLVEGDAGRTSTSDSFQHECHRFFSESILQQARSPHIAPLTQQAADQRLHEPTTSRRGVAGADPLARVVDWLCDRWQVLWVEPKMTFKPSTGFATKIVSYPLFSGTISRQSEADALTSPVMTASFSVTSFSGSRTGQFNLHASGASALGGNGTNTNMLIVLRGAVMEPVVSYMLNNRNYTSSFVLDAPGRSIVPNVYVGMLIELTDESPLDTSFSCIRSTDRTLGSNPRCPRVVSHFDPLTGRVEVHPAWLLLSTKSINQVPFRIRPMAQAGDLVTVRADAESIRVEILPDSLTFLYKTKTDPGQMMVVECRRSSGSGGQGEITALALPQLYMDEGYSTIKARCMMDVNETVVKQIPAQLLPSCGQVCSSNLSIASFLADGHFSSSVAALDAAAAPSNGYCTCVLNVVTSLVINFTLPEANPVWDRGLDGSGQIIGLTDTGLDVTNCLLSEGNPSDPSNLTLAPSTGAVDLKRRKVVGYSKLLPDDCALCDGCPKLMRWDSYNFYGDFSKLPVGFVWTRAYPHRCPDSTYDPALSSCCGFTSVPTGSSHSDPCSSCTCPDINDLSNCCLEALNECKVCCHACGADASLWPRRYDRYGAQVQFGLSAPAQILVLVLVRDKYNELVVSQATDVSPFFPFCLNPNCDKPVYSLQQTFQLPPSRNGYGVVIVNKQGMNLQLTGELDGGAGFQFFTARHPCGDAADDDNGHGSFCGSVAAGSVDPATGNEAEKRMARLHEGMARGAKLHVFDVSSGSTGGNNFTVPLDLYDGMLKPLWDQGVRISSNSWSCYFPRVVCSSTSCSYSTSSYCNKYSTAAMDIDRFVYDHQEMLVLVPAGDARSFTGPASSSSLQSPATCKNCIAVGSSHNWNALLRPATSYMDPLDSMSAPLSQQRLMCPRSSWPDKSLWPSDPNAPAVSTNSTVPDPVFPVPMDCCNSDPKRIAQVLSDISYYSSKGLTDLLQQQQQKLFPCIPQTTCCLSNAFKSPELSFCCPSSFPFPDKLGASSYDIDKVVGSSARGPAGDGLGTRRMKPDLVAPGAFLVAANGRKVTSSSPQSLPRHCKMNSRRDQPFNEEDALVAMSGTSVSTAMVAGMAAILRQYFMEGWYPLGDKGTGKSLQPSAALLKAMLIASSSPLNSLGSSSSDLCNSVSSSGLLLATCLPNPDEGWGLPSLPRALFFKDRGSSMRLWVEDERVGLHETGSVHEYQFQINMTEDGTRLSVALVWTDPPPPPADAATAAAGGGAGISLLVNDLDLNVSDASSISFVNGLVCPIDPMTDLYRTDCPRPIPDRANPLEATTFPVKHRLQCNYARGSALEYGKCSKEDSYGLLLSSSIDRSPVTVTIRLTANRIVNPCVSDGYNQVCSSRPQPYALVVMGPLARRPSDDSLLPPVFKAYKVEIVGNSSNVTMTMSSSPQRLVPSWFALSSVVTLVMMVGGGGWY</sequence>
<comment type="similarity">
    <text evidence="1">Belongs to the peptidase S8 family.</text>
</comment>
<evidence type="ECO:0000313" key="8">
    <source>
        <dbReference type="EMBL" id="EKX35135.1"/>
    </source>
</evidence>
<dbReference type="PaxDb" id="55529-EKX35135"/>
<reference evidence="8 10" key="1">
    <citation type="journal article" date="2012" name="Nature">
        <title>Algal genomes reveal evolutionary mosaicism and the fate of nucleomorphs.</title>
        <authorList>
            <consortium name="DOE Joint Genome Institute"/>
            <person name="Curtis B.A."/>
            <person name="Tanifuji G."/>
            <person name="Burki F."/>
            <person name="Gruber A."/>
            <person name="Irimia M."/>
            <person name="Maruyama S."/>
            <person name="Arias M.C."/>
            <person name="Ball S.G."/>
            <person name="Gile G.H."/>
            <person name="Hirakawa Y."/>
            <person name="Hopkins J.F."/>
            <person name="Kuo A."/>
            <person name="Rensing S.A."/>
            <person name="Schmutz J."/>
            <person name="Symeonidi A."/>
            <person name="Elias M."/>
            <person name="Eveleigh R.J."/>
            <person name="Herman E.K."/>
            <person name="Klute M.J."/>
            <person name="Nakayama T."/>
            <person name="Obornik M."/>
            <person name="Reyes-Prieto A."/>
            <person name="Armbrust E.V."/>
            <person name="Aves S.J."/>
            <person name="Beiko R.G."/>
            <person name="Coutinho P."/>
            <person name="Dacks J.B."/>
            <person name="Durnford D.G."/>
            <person name="Fast N.M."/>
            <person name="Green B.R."/>
            <person name="Grisdale C.J."/>
            <person name="Hempel F."/>
            <person name="Henrissat B."/>
            <person name="Hoppner M.P."/>
            <person name="Ishida K."/>
            <person name="Kim E."/>
            <person name="Koreny L."/>
            <person name="Kroth P.G."/>
            <person name="Liu Y."/>
            <person name="Malik S.B."/>
            <person name="Maier U.G."/>
            <person name="McRose D."/>
            <person name="Mock T."/>
            <person name="Neilson J.A."/>
            <person name="Onodera N.T."/>
            <person name="Poole A.M."/>
            <person name="Pritham E.J."/>
            <person name="Richards T.A."/>
            <person name="Rocap G."/>
            <person name="Roy S.W."/>
            <person name="Sarai C."/>
            <person name="Schaack S."/>
            <person name="Shirato S."/>
            <person name="Slamovits C.H."/>
            <person name="Spencer D.F."/>
            <person name="Suzuki S."/>
            <person name="Worden A.Z."/>
            <person name="Zauner S."/>
            <person name="Barry K."/>
            <person name="Bell C."/>
            <person name="Bharti A.K."/>
            <person name="Crow J.A."/>
            <person name="Grimwood J."/>
            <person name="Kramer R."/>
            <person name="Lindquist E."/>
            <person name="Lucas S."/>
            <person name="Salamov A."/>
            <person name="McFadden G.I."/>
            <person name="Lane C.E."/>
            <person name="Keeling P.J."/>
            <person name="Gray M.W."/>
            <person name="Grigoriev I.V."/>
            <person name="Archibald J.M."/>
        </authorList>
    </citation>
    <scope>NUCLEOTIDE SEQUENCE</scope>
    <source>
        <strain evidence="8 10">CCMP2712</strain>
    </source>
</reference>
<protein>
    <recommendedName>
        <fullName evidence="7">Peptidase S8/S53 domain-containing protein</fullName>
    </recommendedName>
</protein>
<dbReference type="CDD" id="cd04842">
    <property type="entry name" value="Peptidases_S8_Kp43_protease"/>
    <property type="match status" value="1"/>
</dbReference>
<keyword evidence="3" id="KW-0378">Hydrolase</keyword>